<dbReference type="Proteomes" id="UP000054307">
    <property type="component" value="Unassembled WGS sequence"/>
</dbReference>
<dbReference type="Gene3D" id="3.60.15.10">
    <property type="entry name" value="Ribonuclease Z/Hydroxyacylglutathione hydrolase-like"/>
    <property type="match status" value="1"/>
</dbReference>
<proteinExistence type="predicted"/>
<dbReference type="RefSeq" id="WP_257640071.1">
    <property type="nucleotide sequence ID" value="NZ_FJNF01000050.1"/>
</dbReference>
<dbReference type="EMBL" id="LGEQ01000025">
    <property type="protein sequence ID" value="KUJ93413.1"/>
    <property type="molecule type" value="Genomic_DNA"/>
</dbReference>
<evidence type="ECO:0000313" key="2">
    <source>
        <dbReference type="EMBL" id="KUK06479.1"/>
    </source>
</evidence>
<accession>A0A101E0G0</accession>
<reference evidence="3 4" key="2">
    <citation type="journal article" date="2015" name="MBio">
        <title>Genome-Resolved Metagenomic Analysis Reveals Roles for Candidate Phyla and Other Microbial Community Members in Biogeochemical Transformations in Oil Reservoirs.</title>
        <authorList>
            <person name="Hu P."/>
            <person name="Tom L."/>
            <person name="Singh A."/>
            <person name="Thomas B.C."/>
            <person name="Baker B.J."/>
            <person name="Piceno Y.M."/>
            <person name="Andersen G.L."/>
            <person name="Banfield J.F."/>
        </authorList>
    </citation>
    <scope>NUCLEOTIDE SEQUENCE [LARGE SCALE GENOMIC DNA]</scope>
</reference>
<dbReference type="PANTHER" id="PTHR43717">
    <property type="entry name" value="ANAEROBIC NITRIC OXIDE REDUCTASE FLAVORUBREDOXIN"/>
    <property type="match status" value="1"/>
</dbReference>
<reference evidence="2" key="1">
    <citation type="journal article" date="2015" name="MBio">
        <title>Genome-resolved metagenomic analysis reveals roles for candidate phyla and other microbial community members in biogeochemical transformations in oil reservoirs.</title>
        <authorList>
            <person name="Hu P."/>
            <person name="Tom L."/>
            <person name="Singh A."/>
            <person name="Thomas B.C."/>
            <person name="Baker B.J."/>
            <person name="Piceno Y.M."/>
            <person name="Andersen G.L."/>
            <person name="Banfield J.F."/>
        </authorList>
    </citation>
    <scope>NUCLEOTIDE SEQUENCE [LARGE SCALE GENOMIC DNA]</scope>
    <source>
        <strain evidence="2">49_2300</strain>
        <strain evidence="1">49_95</strain>
    </source>
</reference>
<dbReference type="AlphaFoldDB" id="A0A101E0G0"/>
<evidence type="ECO:0000313" key="4">
    <source>
        <dbReference type="Proteomes" id="UP000054307"/>
    </source>
</evidence>
<dbReference type="PANTHER" id="PTHR43717:SF1">
    <property type="entry name" value="ANAEROBIC NITRIC OXIDE REDUCTASE FLAVORUBREDOXIN"/>
    <property type="match status" value="1"/>
</dbReference>
<dbReference type="SUPFAM" id="SSF56281">
    <property type="entry name" value="Metallo-hydrolase/oxidoreductase"/>
    <property type="match status" value="1"/>
</dbReference>
<dbReference type="GeneID" id="80263330"/>
<comment type="caution">
    <text evidence="2">The sequence shown here is derived from an EMBL/GenBank/DDBJ whole genome shotgun (WGS) entry which is preliminary data.</text>
</comment>
<dbReference type="EMBL" id="LGEX01000034">
    <property type="protein sequence ID" value="KUK06479.1"/>
    <property type="molecule type" value="Genomic_DNA"/>
</dbReference>
<dbReference type="Proteomes" id="UP000054015">
    <property type="component" value="Unassembled WGS sequence"/>
</dbReference>
<name>A0A101E0G0_ARCFL</name>
<sequence>MEIAEKVYWVGAKDWNRRIFDSLIPLPQGTSYNSYLIVDE</sequence>
<evidence type="ECO:0000313" key="1">
    <source>
        <dbReference type="EMBL" id="KUJ93413.1"/>
    </source>
</evidence>
<evidence type="ECO:0000313" key="3">
    <source>
        <dbReference type="Proteomes" id="UP000054015"/>
    </source>
</evidence>
<dbReference type="PATRIC" id="fig|2234.6.peg.2348"/>
<gene>
    <name evidence="1" type="ORF">XD40_1393</name>
    <name evidence="2" type="ORF">XD48_1298</name>
</gene>
<protein>
    <submittedName>
        <fullName evidence="2">Flavodoxin</fullName>
    </submittedName>
</protein>
<organism evidence="2 3">
    <name type="scientific">Archaeoglobus fulgidus</name>
    <dbReference type="NCBI Taxonomy" id="2234"/>
    <lineage>
        <taxon>Archaea</taxon>
        <taxon>Methanobacteriati</taxon>
        <taxon>Methanobacteriota</taxon>
        <taxon>Archaeoglobi</taxon>
        <taxon>Archaeoglobales</taxon>
        <taxon>Archaeoglobaceae</taxon>
        <taxon>Archaeoglobus</taxon>
    </lineage>
</organism>
<dbReference type="InterPro" id="IPR036866">
    <property type="entry name" value="RibonucZ/Hydroxyglut_hydro"/>
</dbReference>